<keyword evidence="1" id="KW-1185">Reference proteome</keyword>
<dbReference type="GeneID" id="112693160"/>
<dbReference type="OrthoDB" id="424543at2759"/>
<dbReference type="AlphaFoldDB" id="A0A8B8GNF4"/>
<gene>
    <name evidence="2" type="primary">LOC112693160</name>
</gene>
<accession>A0A8B8GNF4</accession>
<sequence>MLYGLACWAVYRRIKQSMSIAEMRMLRRLMSGVSKKDRLINEYERETKVVRVVMKINIEGKREIPNKRWLDAIESYMKAVGVCVVDVENRDEWRFRTRVADHNSWEKGKGEEDGILVN</sequence>
<evidence type="ECO:0000313" key="1">
    <source>
        <dbReference type="Proteomes" id="UP000694846"/>
    </source>
</evidence>
<protein>
    <submittedName>
        <fullName evidence="2">Uncharacterized protein LOC112693160</fullName>
    </submittedName>
</protein>
<proteinExistence type="predicted"/>
<evidence type="ECO:0000313" key="2">
    <source>
        <dbReference type="RefSeq" id="XP_025423882.1"/>
    </source>
</evidence>
<name>A0A8B8GNF4_9HEMI</name>
<dbReference type="Proteomes" id="UP000694846">
    <property type="component" value="Unplaced"/>
</dbReference>
<dbReference type="RefSeq" id="XP_025423882.1">
    <property type="nucleotide sequence ID" value="XM_025568097.1"/>
</dbReference>
<organism evidence="1 2">
    <name type="scientific">Sipha flava</name>
    <name type="common">yellow sugarcane aphid</name>
    <dbReference type="NCBI Taxonomy" id="143950"/>
    <lineage>
        <taxon>Eukaryota</taxon>
        <taxon>Metazoa</taxon>
        <taxon>Ecdysozoa</taxon>
        <taxon>Arthropoda</taxon>
        <taxon>Hexapoda</taxon>
        <taxon>Insecta</taxon>
        <taxon>Pterygota</taxon>
        <taxon>Neoptera</taxon>
        <taxon>Paraneoptera</taxon>
        <taxon>Hemiptera</taxon>
        <taxon>Sternorrhyncha</taxon>
        <taxon>Aphidomorpha</taxon>
        <taxon>Aphidoidea</taxon>
        <taxon>Aphididae</taxon>
        <taxon>Sipha</taxon>
    </lineage>
</organism>
<reference evidence="2" key="1">
    <citation type="submission" date="2025-08" db="UniProtKB">
        <authorList>
            <consortium name="RefSeq"/>
        </authorList>
    </citation>
    <scope>IDENTIFICATION</scope>
    <source>
        <tissue evidence="2">Whole body</tissue>
    </source>
</reference>